<reference evidence="2 3" key="1">
    <citation type="submission" date="2014-07" db="EMBL/GenBank/DDBJ databases">
        <title>Genome of Chryseobacterium luteum DSM 18605.</title>
        <authorList>
            <person name="Stropko S.J."/>
            <person name="Pipes S.E."/>
            <person name="Newman J.D."/>
        </authorList>
    </citation>
    <scope>NUCLEOTIDE SEQUENCE [LARGE SCALE GENOMIC DNA]</scope>
    <source>
        <strain evidence="2 3">DSM 18605</strain>
    </source>
</reference>
<dbReference type="InterPro" id="IPR006827">
    <property type="entry name" value="Lant_deHydtase_N"/>
</dbReference>
<protein>
    <recommendedName>
        <fullName evidence="1">Lantibiotic dehydratase N-terminal domain-containing protein</fullName>
    </recommendedName>
</protein>
<evidence type="ECO:0000259" key="1">
    <source>
        <dbReference type="Pfam" id="PF04738"/>
    </source>
</evidence>
<dbReference type="RefSeq" id="WP_034701239.1">
    <property type="nucleotide sequence ID" value="NZ_JPRO01000001.1"/>
</dbReference>
<accession>A0A085ZY82</accession>
<dbReference type="AlphaFoldDB" id="A0A085ZY82"/>
<sequence length="716" mass="83775">MKKKYKPFDKFIVRFPSLPFNSYNWDFDDFYKKPFFKEAIYIASPDLYDEMIKYENDQLKTAEERKRVKLSLLKYWYRMRTRTTPFGLFAGISIGEVNNTSTAFKIMDEYNKNIRLDMQYFYALLVHIENIKEIKNSIKYFPNDSIYVSGSKYRYIERKYTTKRFEHDVVQVDKSSVLTDLLKLSKKGETIENLISYLLSFEVDYEDASAYIDELIDAQLLISELNPPVTSPDLLQRTIDILSGYNIQDPILNRLKNIKSNLLQIRNNNDLDLYDGTINEINEIGIPFEKNYVFQTDLTKNFSELNLDRKVLNDILGSILFLYKVNPFTKENKNIEDFKKYFQERYEDQEVSLLTVIDPDLGIGYPVNSNSDKYRNSLIDGFYLPRQAQSNKNQAQSTLLQKILNHQKPEAEEIILTDEDFPEAQANNQISPVFMANFEILKMQNESLLHLISFGDNSGAKMLARFSHTEKRIENFVKEIADKEQELSDVIIAEINHLPTPRMGNVSQSSNFRKFEITCLSNSDLNEKQTIPLSDLFISVKNNKIVLRSKKLQSEIRPILTNAYNFSLSSLPVYSLLCDLQFQDNYVYGASLNTDPNIEYIPRIKYKNVILQYATWNCQGSDLKEIGSEKDQDKKIDAFLQWQKLKRIPQYFILSESDRELLINSLVNDDVLLFLNEIKAKKQFTLHEFLFDEGENILTDKNMNNYRNQIITAFHS</sequence>
<name>A0A085ZY82_9FLAO</name>
<dbReference type="EMBL" id="JPRO01000001">
    <property type="protein sequence ID" value="KFF09396.1"/>
    <property type="molecule type" value="Genomic_DNA"/>
</dbReference>
<evidence type="ECO:0000313" key="3">
    <source>
        <dbReference type="Proteomes" id="UP000028703"/>
    </source>
</evidence>
<dbReference type="eggNOG" id="ENOG502Z81U">
    <property type="taxonomic scope" value="Bacteria"/>
</dbReference>
<evidence type="ECO:0000313" key="2">
    <source>
        <dbReference type="EMBL" id="KFF09396.1"/>
    </source>
</evidence>
<dbReference type="OrthoDB" id="1273722at2"/>
<organism evidence="2 3">
    <name type="scientific">Chryseobacterium luteum</name>
    <dbReference type="NCBI Taxonomy" id="421531"/>
    <lineage>
        <taxon>Bacteria</taxon>
        <taxon>Pseudomonadati</taxon>
        <taxon>Bacteroidota</taxon>
        <taxon>Flavobacteriia</taxon>
        <taxon>Flavobacteriales</taxon>
        <taxon>Weeksellaceae</taxon>
        <taxon>Chryseobacterium group</taxon>
        <taxon>Chryseobacterium</taxon>
    </lineage>
</organism>
<keyword evidence="3" id="KW-1185">Reference proteome</keyword>
<dbReference type="Pfam" id="PF04738">
    <property type="entry name" value="Lant_dehydr_N"/>
    <property type="match status" value="1"/>
</dbReference>
<comment type="caution">
    <text evidence="2">The sequence shown here is derived from an EMBL/GenBank/DDBJ whole genome shotgun (WGS) entry which is preliminary data.</text>
</comment>
<feature type="domain" description="Lantibiotic dehydratase N-terminal" evidence="1">
    <location>
        <begin position="33"/>
        <end position="669"/>
    </location>
</feature>
<gene>
    <name evidence="2" type="ORF">IX38_02540</name>
</gene>
<proteinExistence type="predicted"/>
<dbReference type="Proteomes" id="UP000028703">
    <property type="component" value="Unassembled WGS sequence"/>
</dbReference>
<dbReference type="STRING" id="421531.IX38_02540"/>